<proteinExistence type="predicted"/>
<protein>
    <submittedName>
        <fullName evidence="2">Uncharacterized protein</fullName>
    </submittedName>
</protein>
<reference evidence="2 3" key="1">
    <citation type="journal article" date="2025" name="Microbiol. Resour. Announc.">
        <title>Draft genome sequences for Neonectria magnoliae and Neonectria punicea, canker pathogens of Liriodendron tulipifera and Acer saccharum in West Virginia.</title>
        <authorList>
            <person name="Petronek H.M."/>
            <person name="Kasson M.T."/>
            <person name="Metheny A.M."/>
            <person name="Stauder C.M."/>
            <person name="Lovett B."/>
            <person name="Lynch S.C."/>
            <person name="Garnas J.R."/>
            <person name="Kasson L.R."/>
            <person name="Stajich J.E."/>
        </authorList>
    </citation>
    <scope>NUCLEOTIDE SEQUENCE [LARGE SCALE GENOMIC DNA]</scope>
    <source>
        <strain evidence="2 3">NRRL 64651</strain>
    </source>
</reference>
<feature type="transmembrane region" description="Helical" evidence="1">
    <location>
        <begin position="44"/>
        <end position="66"/>
    </location>
</feature>
<keyword evidence="1" id="KW-0812">Transmembrane</keyword>
<evidence type="ECO:0000313" key="3">
    <source>
        <dbReference type="Proteomes" id="UP001498421"/>
    </source>
</evidence>
<gene>
    <name evidence="2" type="ORF">QQZ08_008468</name>
</gene>
<dbReference type="EMBL" id="JAZAVK010000088">
    <property type="protein sequence ID" value="KAK7424838.1"/>
    <property type="molecule type" value="Genomic_DNA"/>
</dbReference>
<feature type="transmembrane region" description="Helical" evidence="1">
    <location>
        <begin position="114"/>
        <end position="137"/>
    </location>
</feature>
<sequence>MDKTTLLTASTVELGASVHPRPDIIRLLGPALETAFRFQSLISSISLFVCVQAWFFASVTLVNVLYASKILALQASFATKASALHGYTMSNRAAAGIWNSRTIQKLRKKLWHEFALFILGSGNAVITMFFWPGWWVLGGASLSLWLLFG</sequence>
<comment type="caution">
    <text evidence="2">The sequence shown here is derived from an EMBL/GenBank/DDBJ whole genome shotgun (WGS) entry which is preliminary data.</text>
</comment>
<keyword evidence="3" id="KW-1185">Reference proteome</keyword>
<evidence type="ECO:0000313" key="2">
    <source>
        <dbReference type="EMBL" id="KAK7424838.1"/>
    </source>
</evidence>
<keyword evidence="1" id="KW-0472">Membrane</keyword>
<evidence type="ECO:0000256" key="1">
    <source>
        <dbReference type="SAM" id="Phobius"/>
    </source>
</evidence>
<name>A0ABR1HUA4_9HYPO</name>
<accession>A0ABR1HUA4</accession>
<dbReference type="Proteomes" id="UP001498421">
    <property type="component" value="Unassembled WGS sequence"/>
</dbReference>
<keyword evidence="1" id="KW-1133">Transmembrane helix</keyword>
<organism evidence="2 3">
    <name type="scientific">Neonectria magnoliae</name>
    <dbReference type="NCBI Taxonomy" id="2732573"/>
    <lineage>
        <taxon>Eukaryota</taxon>
        <taxon>Fungi</taxon>
        <taxon>Dikarya</taxon>
        <taxon>Ascomycota</taxon>
        <taxon>Pezizomycotina</taxon>
        <taxon>Sordariomycetes</taxon>
        <taxon>Hypocreomycetidae</taxon>
        <taxon>Hypocreales</taxon>
        <taxon>Nectriaceae</taxon>
        <taxon>Neonectria</taxon>
    </lineage>
</organism>